<dbReference type="PANTHER" id="PTHR33434">
    <property type="entry name" value="DEGV DOMAIN-CONTAINING PROTEIN DR_1986-RELATED"/>
    <property type="match status" value="1"/>
</dbReference>
<dbReference type="SUPFAM" id="SSF82549">
    <property type="entry name" value="DAK1/DegV-like"/>
    <property type="match status" value="1"/>
</dbReference>
<dbReference type="Proteomes" id="UP000199671">
    <property type="component" value="Unassembled WGS sequence"/>
</dbReference>
<evidence type="ECO:0000256" key="1">
    <source>
        <dbReference type="ARBA" id="ARBA00023121"/>
    </source>
</evidence>
<dbReference type="InterPro" id="IPR050270">
    <property type="entry name" value="DegV_domain_contain"/>
</dbReference>
<gene>
    <name evidence="2" type="ORF">SAMN04487766_10615</name>
</gene>
<dbReference type="NCBIfam" id="TIGR00762">
    <property type="entry name" value="DegV"/>
    <property type="match status" value="1"/>
</dbReference>
<protein>
    <submittedName>
        <fullName evidence="2">EDD domain protein, DegV family</fullName>
    </submittedName>
</protein>
<dbReference type="PROSITE" id="PS51482">
    <property type="entry name" value="DEGV"/>
    <property type="match status" value="1"/>
</dbReference>
<dbReference type="InterPro" id="IPR003797">
    <property type="entry name" value="DegV"/>
</dbReference>
<organism evidence="2 3">
    <name type="scientific">Actinomyces ruminicola</name>
    <dbReference type="NCBI Taxonomy" id="332524"/>
    <lineage>
        <taxon>Bacteria</taxon>
        <taxon>Bacillati</taxon>
        <taxon>Actinomycetota</taxon>
        <taxon>Actinomycetes</taxon>
        <taxon>Actinomycetales</taxon>
        <taxon>Actinomycetaceae</taxon>
        <taxon>Actinomyces</taxon>
    </lineage>
</organism>
<dbReference type="Gene3D" id="3.40.50.10170">
    <property type="match status" value="1"/>
</dbReference>
<dbReference type="OrthoDB" id="9760324at2"/>
<evidence type="ECO:0000313" key="2">
    <source>
        <dbReference type="EMBL" id="SDM71749.1"/>
    </source>
</evidence>
<dbReference type="GO" id="GO:0008289">
    <property type="term" value="F:lipid binding"/>
    <property type="evidence" value="ECO:0007669"/>
    <property type="project" value="UniProtKB-KW"/>
</dbReference>
<dbReference type="PANTHER" id="PTHR33434:SF2">
    <property type="entry name" value="FATTY ACID-BINDING PROTEIN TM_1468"/>
    <property type="match status" value="1"/>
</dbReference>
<sequence length="276" mass="27831">MSLTVVTDSAACLPPALADAHGIIVVPLHTMEEDDGAATTARPAVAELADAYRAAAAGGNEVLALHIASALSGTADNARLAAHELATEGAKVTVLDSGASGGALGLAALAAAEADDARRGAARARESVARSRLFFLVQDLSHLRRGGRIDRTTAFAGGALGIRPILTTGPEGIGVVEMVRGAARARRHLIAQAVRAAGGTALTGPRPPAAPVRLAVHYCDDPAAGRALENDLADAMVEAGAVVESIMRSPADPASRVHLGPGALGIVVAPHLEPPR</sequence>
<evidence type="ECO:0000313" key="3">
    <source>
        <dbReference type="Proteomes" id="UP000199671"/>
    </source>
</evidence>
<dbReference type="Pfam" id="PF02645">
    <property type="entry name" value="DegV"/>
    <property type="match status" value="1"/>
</dbReference>
<dbReference type="AlphaFoldDB" id="A0A1G9VHX1"/>
<reference evidence="2 3" key="1">
    <citation type="submission" date="2016-10" db="EMBL/GenBank/DDBJ databases">
        <authorList>
            <person name="de Groot N.N."/>
        </authorList>
    </citation>
    <scope>NUCLEOTIDE SEQUENCE [LARGE SCALE GENOMIC DNA]</scope>
    <source>
        <strain evidence="2 3">KPR-7B</strain>
    </source>
</reference>
<dbReference type="Gene3D" id="3.30.1180.10">
    <property type="match status" value="1"/>
</dbReference>
<accession>A0A1G9VHX1</accession>
<name>A0A1G9VHX1_9ACTO</name>
<dbReference type="InterPro" id="IPR043168">
    <property type="entry name" value="DegV_C"/>
</dbReference>
<keyword evidence="1" id="KW-0446">Lipid-binding</keyword>
<proteinExistence type="predicted"/>
<dbReference type="RefSeq" id="WP_092609666.1">
    <property type="nucleotide sequence ID" value="NZ_FNHU01000006.1"/>
</dbReference>
<dbReference type="EMBL" id="FNHU01000006">
    <property type="protein sequence ID" value="SDM71749.1"/>
    <property type="molecule type" value="Genomic_DNA"/>
</dbReference>